<dbReference type="EMBL" id="UINC01094200">
    <property type="protein sequence ID" value="SVC49241.1"/>
    <property type="molecule type" value="Genomic_DNA"/>
</dbReference>
<evidence type="ECO:0000256" key="1">
    <source>
        <dbReference type="SAM" id="Phobius"/>
    </source>
</evidence>
<keyword evidence="1" id="KW-0472">Membrane</keyword>
<accession>A0A382MPI0</accession>
<reference evidence="2" key="1">
    <citation type="submission" date="2018-05" db="EMBL/GenBank/DDBJ databases">
        <authorList>
            <person name="Lanie J.A."/>
            <person name="Ng W.-L."/>
            <person name="Kazmierczak K.M."/>
            <person name="Andrzejewski T.M."/>
            <person name="Davidsen T.M."/>
            <person name="Wayne K.J."/>
            <person name="Tettelin H."/>
            <person name="Glass J.I."/>
            <person name="Rusch D."/>
            <person name="Podicherti R."/>
            <person name="Tsui H.-C.T."/>
            <person name="Winkler M.E."/>
        </authorList>
    </citation>
    <scope>NUCLEOTIDE SEQUENCE</scope>
</reference>
<dbReference type="AlphaFoldDB" id="A0A382MPI0"/>
<keyword evidence="1" id="KW-1133">Transmembrane helix</keyword>
<name>A0A382MPI0_9ZZZZ</name>
<gene>
    <name evidence="2" type="ORF">METZ01_LOCUS302095</name>
</gene>
<proteinExistence type="predicted"/>
<organism evidence="2">
    <name type="scientific">marine metagenome</name>
    <dbReference type="NCBI Taxonomy" id="408172"/>
    <lineage>
        <taxon>unclassified sequences</taxon>
        <taxon>metagenomes</taxon>
        <taxon>ecological metagenomes</taxon>
    </lineage>
</organism>
<evidence type="ECO:0000313" key="2">
    <source>
        <dbReference type="EMBL" id="SVC49241.1"/>
    </source>
</evidence>
<sequence>MIMATQFEITSQNPSEFLSMTSYTLKEFEALLPAFEEELLHNKETLEGKERENILIIATLLYLLQPISSFLFLFIKNTIHFNRCKALFLAFLNRKRMSGSIFSARSSNQP</sequence>
<protein>
    <submittedName>
        <fullName evidence="2">Uncharacterized protein</fullName>
    </submittedName>
</protein>
<feature type="transmembrane region" description="Helical" evidence="1">
    <location>
        <begin position="54"/>
        <end position="75"/>
    </location>
</feature>
<keyword evidence="1" id="KW-0812">Transmembrane</keyword>